<dbReference type="PANTHER" id="PTHR24373:SF370">
    <property type="entry name" value="FISH-LIPS, ISOFORM E"/>
    <property type="match status" value="1"/>
</dbReference>
<evidence type="ECO:0000256" key="2">
    <source>
        <dbReference type="ARBA" id="ARBA00022729"/>
    </source>
</evidence>
<dbReference type="GO" id="GO:0005615">
    <property type="term" value="C:extracellular space"/>
    <property type="evidence" value="ECO:0007669"/>
    <property type="project" value="TreeGrafter"/>
</dbReference>
<keyword evidence="1" id="KW-0433">Leucine-rich repeat</keyword>
<dbReference type="GO" id="GO:0031012">
    <property type="term" value="C:extracellular matrix"/>
    <property type="evidence" value="ECO:0007669"/>
    <property type="project" value="TreeGrafter"/>
</dbReference>
<accession>T1JBK7</accession>
<name>T1JBK7_STRMM</name>
<dbReference type="InterPro" id="IPR001611">
    <property type="entry name" value="Leu-rich_rpt"/>
</dbReference>
<organism evidence="4 5">
    <name type="scientific">Strigamia maritima</name>
    <name type="common">European centipede</name>
    <name type="synonym">Geophilus maritimus</name>
    <dbReference type="NCBI Taxonomy" id="126957"/>
    <lineage>
        <taxon>Eukaryota</taxon>
        <taxon>Metazoa</taxon>
        <taxon>Ecdysozoa</taxon>
        <taxon>Arthropoda</taxon>
        <taxon>Myriapoda</taxon>
        <taxon>Chilopoda</taxon>
        <taxon>Pleurostigmophora</taxon>
        <taxon>Geophilomorpha</taxon>
        <taxon>Linotaeniidae</taxon>
        <taxon>Strigamia</taxon>
    </lineage>
</organism>
<dbReference type="InterPro" id="IPR026906">
    <property type="entry name" value="LRR_5"/>
</dbReference>
<dbReference type="AlphaFoldDB" id="T1JBK7"/>
<dbReference type="PANTHER" id="PTHR24373">
    <property type="entry name" value="SLIT RELATED LEUCINE-RICH REPEAT NEURONAL PROTEIN"/>
    <property type="match status" value="1"/>
</dbReference>
<dbReference type="SUPFAM" id="SSF52058">
    <property type="entry name" value="L domain-like"/>
    <property type="match status" value="2"/>
</dbReference>
<dbReference type="PRINTS" id="PR00019">
    <property type="entry name" value="LEURICHRPT"/>
</dbReference>
<protein>
    <recommendedName>
        <fullName evidence="6">LRRCT domain-containing protein</fullName>
    </recommendedName>
</protein>
<dbReference type="InterPro" id="IPR003591">
    <property type="entry name" value="Leu-rich_rpt_typical-subtyp"/>
</dbReference>
<evidence type="ECO:0000256" key="3">
    <source>
        <dbReference type="ARBA" id="ARBA00022737"/>
    </source>
</evidence>
<evidence type="ECO:0008006" key="6">
    <source>
        <dbReference type="Google" id="ProtNLM"/>
    </source>
</evidence>
<dbReference type="Pfam" id="PF00560">
    <property type="entry name" value="LRR_1"/>
    <property type="match status" value="1"/>
</dbReference>
<evidence type="ECO:0000313" key="5">
    <source>
        <dbReference type="Proteomes" id="UP000014500"/>
    </source>
</evidence>
<dbReference type="PhylomeDB" id="T1JBK7"/>
<evidence type="ECO:0000256" key="1">
    <source>
        <dbReference type="ARBA" id="ARBA00022614"/>
    </source>
</evidence>
<dbReference type="InterPro" id="IPR032675">
    <property type="entry name" value="LRR_dom_sf"/>
</dbReference>
<dbReference type="SMART" id="SM00369">
    <property type="entry name" value="LRR_TYP"/>
    <property type="match status" value="7"/>
</dbReference>
<dbReference type="EnsemblMetazoa" id="SMAR011156-RA">
    <property type="protein sequence ID" value="SMAR011156-PA"/>
    <property type="gene ID" value="SMAR011156"/>
</dbReference>
<dbReference type="HOGENOM" id="CLU_000288_18_6_1"/>
<keyword evidence="2" id="KW-0732">Signal</keyword>
<dbReference type="Gene3D" id="3.80.10.10">
    <property type="entry name" value="Ribonuclease Inhibitor"/>
    <property type="match status" value="4"/>
</dbReference>
<proteinExistence type="predicted"/>
<dbReference type="Pfam" id="PF13855">
    <property type="entry name" value="LRR_8"/>
    <property type="match status" value="1"/>
</dbReference>
<keyword evidence="3" id="KW-0677">Repeat</keyword>
<reference evidence="4" key="2">
    <citation type="submission" date="2015-02" db="UniProtKB">
        <authorList>
            <consortium name="EnsemblMetazoa"/>
        </authorList>
    </citation>
    <scope>IDENTIFICATION</scope>
</reference>
<dbReference type="Pfam" id="PF13306">
    <property type="entry name" value="LRR_5"/>
    <property type="match status" value="2"/>
</dbReference>
<sequence>MLLPRLPSDPIELSIIGGRYPNLQGRPFIKFIQLKSLNIISDNLEIVKNSAFEGLKNLKQLKIKALLKSFEENSFKPCPLLEIVDFSSNKITALNSVAVAAKPLMHLSKLIFSDNPNLESLAADDLIALENSPVNYLDFTKCNLKNLGKGAFSHLKNLTHLILSENRLLASDISNALDKISPSLTVLWLKRINMTNVSNAFLWLSNTNLEEFILEGNNLQFIKNESFPLMFNLKKLDVSDNHLEGIETSVFIKWPNLEKLYLTSNRLTQIPLNVSLRMNKLVHLDLSHNYIQLVKRRAFFTSVPNLSYLDLSNNNITHNLLLYETGLRELETLQISYNFVAPWHRSVVHDKKMALKKLYIGNNKLNIVTSEMLADFRRLKYVYLDGNPLDCSKCEMSAFVKWINRSVHVYHSKCRAEGMHLGLTNCSIEI</sequence>
<evidence type="ECO:0000313" key="4">
    <source>
        <dbReference type="EnsemblMetazoa" id="SMAR011156-PA"/>
    </source>
</evidence>
<dbReference type="Proteomes" id="UP000014500">
    <property type="component" value="Unassembled WGS sequence"/>
</dbReference>
<reference evidence="5" key="1">
    <citation type="submission" date="2011-05" db="EMBL/GenBank/DDBJ databases">
        <authorList>
            <person name="Richards S.R."/>
            <person name="Qu J."/>
            <person name="Jiang H."/>
            <person name="Jhangiani S.N."/>
            <person name="Agravi P."/>
            <person name="Goodspeed R."/>
            <person name="Gross S."/>
            <person name="Mandapat C."/>
            <person name="Jackson L."/>
            <person name="Mathew T."/>
            <person name="Pu L."/>
            <person name="Thornton R."/>
            <person name="Saada N."/>
            <person name="Wilczek-Boney K.B."/>
            <person name="Lee S."/>
            <person name="Kovar C."/>
            <person name="Wu Y."/>
            <person name="Scherer S.E."/>
            <person name="Worley K.C."/>
            <person name="Muzny D.M."/>
            <person name="Gibbs R."/>
        </authorList>
    </citation>
    <scope>NUCLEOTIDE SEQUENCE</scope>
    <source>
        <strain evidence="5">Brora</strain>
    </source>
</reference>
<dbReference type="PROSITE" id="PS51450">
    <property type="entry name" value="LRR"/>
    <property type="match status" value="3"/>
</dbReference>
<dbReference type="STRING" id="126957.T1JBK7"/>
<dbReference type="EMBL" id="JH432011">
    <property type="status" value="NOT_ANNOTATED_CDS"/>
    <property type="molecule type" value="Genomic_DNA"/>
</dbReference>
<dbReference type="InterPro" id="IPR050328">
    <property type="entry name" value="Dev_Immune_Receptor"/>
</dbReference>
<dbReference type="eggNOG" id="KOG4237">
    <property type="taxonomic scope" value="Eukaryota"/>
</dbReference>
<keyword evidence="5" id="KW-1185">Reference proteome</keyword>